<dbReference type="GO" id="GO:0005524">
    <property type="term" value="F:ATP binding"/>
    <property type="evidence" value="ECO:0007669"/>
    <property type="project" value="UniProtKB-KW"/>
</dbReference>
<evidence type="ECO:0000256" key="1">
    <source>
        <dbReference type="RuleBase" id="RU003651"/>
    </source>
</evidence>
<keyword evidence="5" id="KW-1185">Reference proteome</keyword>
<accession>C3MID4</accession>
<dbReference type="GO" id="GO:0004176">
    <property type="term" value="F:ATP-dependent peptidase activity"/>
    <property type="evidence" value="ECO:0007669"/>
    <property type="project" value="InterPro"/>
</dbReference>
<dbReference type="eggNOG" id="COG0465">
    <property type="taxonomic scope" value="Bacteria"/>
</dbReference>
<evidence type="ECO:0000256" key="2">
    <source>
        <dbReference type="SAM" id="MobiDB-lite"/>
    </source>
</evidence>
<keyword evidence="1" id="KW-0547">Nucleotide-binding</keyword>
<evidence type="ECO:0000313" key="4">
    <source>
        <dbReference type="EMBL" id="ACP24482.1"/>
    </source>
</evidence>
<proteinExistence type="inferred from homology"/>
<dbReference type="GO" id="GO:0004222">
    <property type="term" value="F:metalloendopeptidase activity"/>
    <property type="evidence" value="ECO:0007669"/>
    <property type="project" value="InterPro"/>
</dbReference>
<dbReference type="OrthoDB" id="9809379at2"/>
<dbReference type="STRING" id="394.NGR_c06890"/>
<name>C3MID4_SINFN</name>
<keyword evidence="4" id="KW-0131">Cell cycle</keyword>
<reference evidence="4 5" key="1">
    <citation type="journal article" date="2009" name="Appl. Environ. Microbiol.">
        <title>Rhizobium sp. strain NGR234 possesses a remarkable number of secretion systems.</title>
        <authorList>
            <person name="Schmeisser C."/>
            <person name="Liesegang H."/>
            <person name="Krysciak D."/>
            <person name="Bakkou N."/>
            <person name="Le Quere A."/>
            <person name="Wollherr A."/>
            <person name="Heinemeyer I."/>
            <person name="Morgenstern B."/>
            <person name="Pommerening-Roeser A."/>
            <person name="Flores M."/>
            <person name="Palacios R."/>
            <person name="Brenner S."/>
            <person name="Gottschalk G."/>
            <person name="Schmitz R.A."/>
            <person name="Broughton W.J."/>
            <person name="Perret X."/>
            <person name="Strittmatter A.W."/>
            <person name="Streit W.R."/>
        </authorList>
    </citation>
    <scope>NUCLEOTIDE SEQUENCE [LARGE SCALE GENOMIC DNA]</scope>
    <source>
        <strain evidence="5">NBRC 101917 / NGR234</strain>
    </source>
</reference>
<dbReference type="PROSITE" id="PS00674">
    <property type="entry name" value="AAA"/>
    <property type="match status" value="1"/>
</dbReference>
<dbReference type="Pfam" id="PF01434">
    <property type="entry name" value="Peptidase_M41"/>
    <property type="match status" value="1"/>
</dbReference>
<dbReference type="CDD" id="cd19481">
    <property type="entry name" value="RecA-like_protease"/>
    <property type="match status" value="1"/>
</dbReference>
<dbReference type="InterPro" id="IPR027417">
    <property type="entry name" value="P-loop_NTPase"/>
</dbReference>
<dbReference type="Gene3D" id="3.40.50.300">
    <property type="entry name" value="P-loop containing nucleotide triphosphate hydrolases"/>
    <property type="match status" value="1"/>
</dbReference>
<sequence length="586" mass="63884">MDFPFQPMEPAEADYDVDAALMRHNMGIESGIDDAACTLIIADGSDAEHPSVPLADSVIRPELDIDLVILAAAQCGREITANEANLLAEMPWRRRRIAISAARPIAETHRLHQQAAAAEEERKAKELAEKSDDKKGQKMSERIVPDVLPVSEMHGYGDAQTWALELAKDIEDWRAGKITWADVDNGVLLSGPPGCGKTTFAAALARTLDAHLVIGSYSTWIANGDGHQGDLIRSMRAAFVEAREHAPSVILVDEVDNFVSRGSIGHARSDEWMRGVVNSLLECLDGAIEREGVIVVGATNDPSGIDMALRRPGRLDRHVDIPLPDAEARVAILKQHLGVELPDLSVLASRTVGMSGADLERCARDARRIARRETTTVNLKHVLRTLPRLERRSRDDIRQIATHEVGHAVVAAALGSRVEGVAISKEFNPELKSQGSQVEGFAAIRPATGRRDFQWFADRIAYILGGMEAEKLVFGSHGDGVSRDLAEATETATYVIASLGMGDTLASDGHRDAAPLAQARQFDPVLRRRVEDVLRDQAERARGILEQHRGAFNELVEVLILRGELDGDDVHETIAAYAQPQLSLSI</sequence>
<dbReference type="AlphaFoldDB" id="C3MID4"/>
<dbReference type="KEGG" id="rhi:NGR_c06890"/>
<dbReference type="GO" id="GO:0006508">
    <property type="term" value="P:proteolysis"/>
    <property type="evidence" value="ECO:0007669"/>
    <property type="project" value="InterPro"/>
</dbReference>
<dbReference type="HOGENOM" id="CLU_000688_16_0_5"/>
<dbReference type="SMART" id="SM00382">
    <property type="entry name" value="AAA"/>
    <property type="match status" value="1"/>
</dbReference>
<dbReference type="GO" id="GO:0016887">
    <property type="term" value="F:ATP hydrolysis activity"/>
    <property type="evidence" value="ECO:0007669"/>
    <property type="project" value="InterPro"/>
</dbReference>
<evidence type="ECO:0000313" key="5">
    <source>
        <dbReference type="Proteomes" id="UP000001054"/>
    </source>
</evidence>
<dbReference type="Gene3D" id="1.10.8.60">
    <property type="match status" value="1"/>
</dbReference>
<dbReference type="PANTHER" id="PTHR23076">
    <property type="entry name" value="METALLOPROTEASE M41 FTSH"/>
    <property type="match status" value="1"/>
</dbReference>
<keyword evidence="1" id="KW-0067">ATP-binding</keyword>
<dbReference type="PATRIC" id="fig|394.7.peg.3503"/>
<dbReference type="InterPro" id="IPR003959">
    <property type="entry name" value="ATPase_AAA_core"/>
</dbReference>
<keyword evidence="4" id="KW-0132">Cell division</keyword>
<feature type="domain" description="AAA+ ATPase" evidence="3">
    <location>
        <begin position="183"/>
        <end position="325"/>
    </location>
</feature>
<dbReference type="Proteomes" id="UP000001054">
    <property type="component" value="Chromosome"/>
</dbReference>
<dbReference type="PANTHER" id="PTHR23076:SF97">
    <property type="entry name" value="ATP-DEPENDENT ZINC METALLOPROTEASE YME1L1"/>
    <property type="match status" value="1"/>
</dbReference>
<dbReference type="Pfam" id="PF00004">
    <property type="entry name" value="AAA"/>
    <property type="match status" value="1"/>
</dbReference>
<protein>
    <submittedName>
        <fullName evidence="4">Cell division protein</fullName>
    </submittedName>
</protein>
<dbReference type="GO" id="GO:0005886">
    <property type="term" value="C:plasma membrane"/>
    <property type="evidence" value="ECO:0007669"/>
    <property type="project" value="TreeGrafter"/>
</dbReference>
<dbReference type="Gene3D" id="1.20.58.760">
    <property type="entry name" value="Peptidase M41"/>
    <property type="match status" value="1"/>
</dbReference>
<dbReference type="SUPFAM" id="SSF140990">
    <property type="entry name" value="FtsH protease domain-like"/>
    <property type="match status" value="1"/>
</dbReference>
<evidence type="ECO:0000259" key="3">
    <source>
        <dbReference type="SMART" id="SM00382"/>
    </source>
</evidence>
<dbReference type="GO" id="GO:0030163">
    <property type="term" value="P:protein catabolic process"/>
    <property type="evidence" value="ECO:0007669"/>
    <property type="project" value="TreeGrafter"/>
</dbReference>
<dbReference type="SUPFAM" id="SSF52540">
    <property type="entry name" value="P-loop containing nucleoside triphosphate hydrolases"/>
    <property type="match status" value="1"/>
</dbReference>
<dbReference type="GO" id="GO:0051301">
    <property type="term" value="P:cell division"/>
    <property type="evidence" value="ECO:0007669"/>
    <property type="project" value="UniProtKB-KW"/>
</dbReference>
<dbReference type="InterPro" id="IPR000642">
    <property type="entry name" value="Peptidase_M41"/>
</dbReference>
<dbReference type="InterPro" id="IPR037219">
    <property type="entry name" value="Peptidase_M41-like"/>
</dbReference>
<feature type="region of interest" description="Disordered" evidence="2">
    <location>
        <begin position="109"/>
        <end position="140"/>
    </location>
</feature>
<comment type="similarity">
    <text evidence="1">Belongs to the AAA ATPase family.</text>
</comment>
<gene>
    <name evidence="4" type="ordered locus">NGR_c06890</name>
</gene>
<organism evidence="4 5">
    <name type="scientific">Sinorhizobium fredii (strain NBRC 101917 / NGR234)</name>
    <dbReference type="NCBI Taxonomy" id="394"/>
    <lineage>
        <taxon>Bacteria</taxon>
        <taxon>Pseudomonadati</taxon>
        <taxon>Pseudomonadota</taxon>
        <taxon>Alphaproteobacteria</taxon>
        <taxon>Hyphomicrobiales</taxon>
        <taxon>Rhizobiaceae</taxon>
        <taxon>Sinorhizobium/Ensifer group</taxon>
        <taxon>Sinorhizobium</taxon>
    </lineage>
</organism>
<dbReference type="EMBL" id="CP001389">
    <property type="protein sequence ID" value="ACP24482.1"/>
    <property type="molecule type" value="Genomic_DNA"/>
</dbReference>
<dbReference type="InterPro" id="IPR003960">
    <property type="entry name" value="ATPase_AAA_CS"/>
</dbReference>
<feature type="compositionally biased region" description="Basic and acidic residues" evidence="2">
    <location>
        <begin position="119"/>
        <end position="140"/>
    </location>
</feature>
<dbReference type="InterPro" id="IPR003593">
    <property type="entry name" value="AAA+_ATPase"/>
</dbReference>